<dbReference type="InterPro" id="IPR038938">
    <property type="entry name" value="D27-like"/>
</dbReference>
<sequence length="146" mass="15823">EYSPGFFDDVFLKIFRSKIAEKGGWDSEKAGYAGLIDDAHRLLIGRSKSEASEISVRIIASLFPPLLLQLFKKHISSIAGGKLAAEMSARVTAASCQWLMGTCSVNPVDISEGSSWSSGVSVERCKYLEESKCVGVCINTCKIPTQ</sequence>
<accession>S8BU73</accession>
<dbReference type="GO" id="GO:0005506">
    <property type="term" value="F:iron ion binding"/>
    <property type="evidence" value="ECO:0007669"/>
    <property type="project" value="InterPro"/>
</dbReference>
<feature type="non-terminal residue" evidence="2">
    <location>
        <position position="146"/>
    </location>
</feature>
<dbReference type="OrthoDB" id="416096at2759"/>
<gene>
    <name evidence="2" type="ORF">M569_16918</name>
</gene>
<dbReference type="AlphaFoldDB" id="S8BU73"/>
<evidence type="ECO:0000313" key="3">
    <source>
        <dbReference type="Proteomes" id="UP000015453"/>
    </source>
</evidence>
<proteinExistence type="predicted"/>
<feature type="domain" description="Beta-carotene isomerase D27-like C-terminal" evidence="1">
    <location>
        <begin position="98"/>
        <end position="146"/>
    </location>
</feature>
<reference evidence="2 3" key="1">
    <citation type="journal article" date="2013" name="BMC Genomics">
        <title>The miniature genome of a carnivorous plant Genlisea aurea contains a low number of genes and short non-coding sequences.</title>
        <authorList>
            <person name="Leushkin E.V."/>
            <person name="Sutormin R.A."/>
            <person name="Nabieva E.R."/>
            <person name="Penin A.A."/>
            <person name="Kondrashov A.S."/>
            <person name="Logacheva M.D."/>
        </authorList>
    </citation>
    <scope>NUCLEOTIDE SEQUENCE [LARGE SCALE GENOMIC DNA]</scope>
</reference>
<dbReference type="EMBL" id="AUSU01009726">
    <property type="protein sequence ID" value="EPS57899.1"/>
    <property type="molecule type" value="Genomic_DNA"/>
</dbReference>
<organism evidence="2 3">
    <name type="scientific">Genlisea aurea</name>
    <dbReference type="NCBI Taxonomy" id="192259"/>
    <lineage>
        <taxon>Eukaryota</taxon>
        <taxon>Viridiplantae</taxon>
        <taxon>Streptophyta</taxon>
        <taxon>Embryophyta</taxon>
        <taxon>Tracheophyta</taxon>
        <taxon>Spermatophyta</taxon>
        <taxon>Magnoliopsida</taxon>
        <taxon>eudicotyledons</taxon>
        <taxon>Gunneridae</taxon>
        <taxon>Pentapetalae</taxon>
        <taxon>asterids</taxon>
        <taxon>lamiids</taxon>
        <taxon>Lamiales</taxon>
        <taxon>Lentibulariaceae</taxon>
        <taxon>Genlisea</taxon>
    </lineage>
</organism>
<dbReference type="InterPro" id="IPR025114">
    <property type="entry name" value="D27-like_C"/>
</dbReference>
<evidence type="ECO:0000313" key="2">
    <source>
        <dbReference type="EMBL" id="EPS57899.1"/>
    </source>
</evidence>
<keyword evidence="3" id="KW-1185">Reference proteome</keyword>
<comment type="caution">
    <text evidence="2">The sequence shown here is derived from an EMBL/GenBank/DDBJ whole genome shotgun (WGS) entry which is preliminary data.</text>
</comment>
<dbReference type="PANTHER" id="PTHR33591">
    <property type="entry name" value="BETA-CAROTENE ISOMERASE D27"/>
    <property type="match status" value="1"/>
</dbReference>
<dbReference type="Proteomes" id="UP000015453">
    <property type="component" value="Unassembled WGS sequence"/>
</dbReference>
<feature type="non-terminal residue" evidence="2">
    <location>
        <position position="1"/>
    </location>
</feature>
<protein>
    <recommendedName>
        <fullName evidence="1">Beta-carotene isomerase D27-like C-terminal domain-containing protein</fullName>
    </recommendedName>
</protein>
<name>S8BU73_9LAMI</name>
<dbReference type="Pfam" id="PF13225">
    <property type="entry name" value="D27-like_C"/>
    <property type="match status" value="1"/>
</dbReference>
<dbReference type="PANTHER" id="PTHR33591:SF2">
    <property type="entry name" value="BETA-CAROTENE ISOMERASE D27"/>
    <property type="match status" value="1"/>
</dbReference>
<evidence type="ECO:0000259" key="1">
    <source>
        <dbReference type="Pfam" id="PF13225"/>
    </source>
</evidence>